<keyword evidence="1" id="KW-1133">Transmembrane helix</keyword>
<reference evidence="2 3" key="1">
    <citation type="journal article" date="2018" name="Sci. Rep.">
        <title>Genomic signatures of local adaptation to the degree of environmental predictability in rotifers.</title>
        <authorList>
            <person name="Franch-Gras L."/>
            <person name="Hahn C."/>
            <person name="Garcia-Roger E.M."/>
            <person name="Carmona M.J."/>
            <person name="Serra M."/>
            <person name="Gomez A."/>
        </authorList>
    </citation>
    <scope>NUCLEOTIDE SEQUENCE [LARGE SCALE GENOMIC DNA]</scope>
    <source>
        <strain evidence="2">HYR1</strain>
    </source>
</reference>
<feature type="transmembrane region" description="Helical" evidence="1">
    <location>
        <begin position="14"/>
        <end position="30"/>
    </location>
</feature>
<evidence type="ECO:0000313" key="3">
    <source>
        <dbReference type="Proteomes" id="UP000276133"/>
    </source>
</evidence>
<keyword evidence="3" id="KW-1185">Reference proteome</keyword>
<evidence type="ECO:0000313" key="2">
    <source>
        <dbReference type="EMBL" id="RNA06926.1"/>
    </source>
</evidence>
<evidence type="ECO:0000256" key="1">
    <source>
        <dbReference type="SAM" id="Phobius"/>
    </source>
</evidence>
<keyword evidence="1" id="KW-0472">Membrane</keyword>
<name>A0A3M7Q676_BRAPC</name>
<keyword evidence="1" id="KW-0812">Transmembrane</keyword>
<gene>
    <name evidence="2" type="ORF">BpHYR1_044979</name>
</gene>
<proteinExistence type="predicted"/>
<sequence length="63" mass="7262">MYNQSNGHNFVKRIFYLILITAPLSCAIFQKRQLVNESVQKNGSSQKFDHLITKFTLKKSSSI</sequence>
<dbReference type="EMBL" id="REGN01007223">
    <property type="protein sequence ID" value="RNA06926.1"/>
    <property type="molecule type" value="Genomic_DNA"/>
</dbReference>
<dbReference type="Proteomes" id="UP000276133">
    <property type="component" value="Unassembled WGS sequence"/>
</dbReference>
<accession>A0A3M7Q676</accession>
<comment type="caution">
    <text evidence="2">The sequence shown here is derived from an EMBL/GenBank/DDBJ whole genome shotgun (WGS) entry which is preliminary data.</text>
</comment>
<organism evidence="2 3">
    <name type="scientific">Brachionus plicatilis</name>
    <name type="common">Marine rotifer</name>
    <name type="synonym">Brachionus muelleri</name>
    <dbReference type="NCBI Taxonomy" id="10195"/>
    <lineage>
        <taxon>Eukaryota</taxon>
        <taxon>Metazoa</taxon>
        <taxon>Spiralia</taxon>
        <taxon>Gnathifera</taxon>
        <taxon>Rotifera</taxon>
        <taxon>Eurotatoria</taxon>
        <taxon>Monogononta</taxon>
        <taxon>Pseudotrocha</taxon>
        <taxon>Ploima</taxon>
        <taxon>Brachionidae</taxon>
        <taxon>Brachionus</taxon>
    </lineage>
</organism>
<protein>
    <submittedName>
        <fullName evidence="2">Uncharacterized protein</fullName>
    </submittedName>
</protein>
<dbReference type="AlphaFoldDB" id="A0A3M7Q676"/>